<comment type="caution">
    <text evidence="5">The sequence shown here is derived from an EMBL/GenBank/DDBJ whole genome shotgun (WGS) entry which is preliminary data.</text>
</comment>
<organism evidence="5 6">
    <name type="scientific">Clostridium colicanis DSM 13634</name>
    <dbReference type="NCBI Taxonomy" id="1121305"/>
    <lineage>
        <taxon>Bacteria</taxon>
        <taxon>Bacillati</taxon>
        <taxon>Bacillota</taxon>
        <taxon>Clostridia</taxon>
        <taxon>Eubacteriales</taxon>
        <taxon>Clostridiaceae</taxon>
        <taxon>Clostridium</taxon>
    </lineage>
</organism>
<keyword evidence="1 5" id="KW-0808">Transferase</keyword>
<dbReference type="EC" id="2.3.1.-" evidence="5"/>
<keyword evidence="6" id="KW-1185">Reference proteome</keyword>
<sequence>MNREKNIDIKVSQIKEKEYVVKDRFGINLGRIFIIELNKEEGYCSFRIKFYKNDYNHENELKQALELMITSLFTNMDVYKVSVIAGEDIIMTPFIELGFALEGIISNSYIVNKIRRDEFIFGIDVYTFKGNNSINILRLKGKNIELKILTPEDSKCVLEYYKRNKEYLEPFEPTRDKEFYTLEGQRQSLVESYKQFLNGSSVNFGIYKNKVLIGKIQVNNIVRGVFQNAFVGYSIDKEEQGKGYMKEALNLVLDYAFDDMELHRIEASTLVDNTRSQNVLKACGFKEIGISEKYLFINGKWRDHKIFYKVNDKL</sequence>
<evidence type="ECO:0000256" key="1">
    <source>
        <dbReference type="ARBA" id="ARBA00022679"/>
    </source>
</evidence>
<dbReference type="PANTHER" id="PTHR43792:SF8">
    <property type="entry name" value="[RIBOSOMAL PROTEIN US5]-ALANINE N-ACETYLTRANSFERASE"/>
    <property type="match status" value="1"/>
</dbReference>
<name>A0A151AHW2_9CLOT</name>
<feature type="domain" description="N-acetyltransferase" evidence="4">
    <location>
        <begin position="144"/>
        <end position="303"/>
    </location>
</feature>
<dbReference type="PATRIC" id="fig|1121305.3.peg.2462"/>
<proteinExistence type="inferred from homology"/>
<dbReference type="GO" id="GO:0005737">
    <property type="term" value="C:cytoplasm"/>
    <property type="evidence" value="ECO:0007669"/>
    <property type="project" value="TreeGrafter"/>
</dbReference>
<evidence type="ECO:0000256" key="3">
    <source>
        <dbReference type="ARBA" id="ARBA00038502"/>
    </source>
</evidence>
<dbReference type="SUPFAM" id="SSF55729">
    <property type="entry name" value="Acyl-CoA N-acyltransferases (Nat)"/>
    <property type="match status" value="1"/>
</dbReference>
<comment type="similarity">
    <text evidence="3">Belongs to the acetyltransferase family. RimJ subfamily.</text>
</comment>
<dbReference type="GO" id="GO:0008999">
    <property type="term" value="F:protein-N-terminal-alanine acetyltransferase activity"/>
    <property type="evidence" value="ECO:0007669"/>
    <property type="project" value="TreeGrafter"/>
</dbReference>
<dbReference type="RefSeq" id="WP_061859242.1">
    <property type="nucleotide sequence ID" value="NZ_LTBB01000021.1"/>
</dbReference>
<dbReference type="Proteomes" id="UP000075374">
    <property type="component" value="Unassembled WGS sequence"/>
</dbReference>
<gene>
    <name evidence="5" type="primary">ydaF_3</name>
    <name evidence="5" type="ORF">CLCOL_24800</name>
</gene>
<dbReference type="InterPro" id="IPR051531">
    <property type="entry name" value="N-acetyltransferase"/>
</dbReference>
<dbReference type="InterPro" id="IPR016181">
    <property type="entry name" value="Acyl_CoA_acyltransferase"/>
</dbReference>
<dbReference type="STRING" id="1121305.CLCOL_24800"/>
<evidence type="ECO:0000313" key="6">
    <source>
        <dbReference type="Proteomes" id="UP000075374"/>
    </source>
</evidence>
<dbReference type="PROSITE" id="PS51186">
    <property type="entry name" value="GNAT"/>
    <property type="match status" value="1"/>
</dbReference>
<evidence type="ECO:0000259" key="4">
    <source>
        <dbReference type="PROSITE" id="PS51186"/>
    </source>
</evidence>
<accession>A0A151AHW2</accession>
<dbReference type="AlphaFoldDB" id="A0A151AHW2"/>
<dbReference type="Gene3D" id="3.40.630.30">
    <property type="match status" value="2"/>
</dbReference>
<protein>
    <submittedName>
        <fullName evidence="5">Putative ribosomal N-acetyltransferase YdaF</fullName>
        <ecNumber evidence="5">2.3.1.-</ecNumber>
    </submittedName>
</protein>
<keyword evidence="2 5" id="KW-0012">Acyltransferase</keyword>
<reference evidence="5 6" key="1">
    <citation type="submission" date="2016-02" db="EMBL/GenBank/DDBJ databases">
        <title>Genome sequence of Clostridium colicanis DSM 13634.</title>
        <authorList>
            <person name="Poehlein A."/>
            <person name="Daniel R."/>
        </authorList>
    </citation>
    <scope>NUCLEOTIDE SEQUENCE [LARGE SCALE GENOMIC DNA]</scope>
    <source>
        <strain evidence="5 6">DSM 13634</strain>
    </source>
</reference>
<dbReference type="PANTHER" id="PTHR43792">
    <property type="entry name" value="GNAT FAMILY, PUTATIVE (AFU_ORTHOLOGUE AFUA_3G00765)-RELATED-RELATED"/>
    <property type="match status" value="1"/>
</dbReference>
<dbReference type="Pfam" id="PF13302">
    <property type="entry name" value="Acetyltransf_3"/>
    <property type="match status" value="1"/>
</dbReference>
<evidence type="ECO:0000313" key="5">
    <source>
        <dbReference type="EMBL" id="KYH27165.1"/>
    </source>
</evidence>
<dbReference type="InterPro" id="IPR000182">
    <property type="entry name" value="GNAT_dom"/>
</dbReference>
<evidence type="ECO:0000256" key="2">
    <source>
        <dbReference type="ARBA" id="ARBA00023315"/>
    </source>
</evidence>
<dbReference type="EMBL" id="LTBB01000021">
    <property type="protein sequence ID" value="KYH27165.1"/>
    <property type="molecule type" value="Genomic_DNA"/>
</dbReference>